<evidence type="ECO:0000259" key="1">
    <source>
        <dbReference type="Pfam" id="PF07883"/>
    </source>
</evidence>
<dbReference type="Gene3D" id="2.60.120.10">
    <property type="entry name" value="Jelly Rolls"/>
    <property type="match status" value="1"/>
</dbReference>
<gene>
    <name evidence="2" type="ORF">IW245_000561</name>
</gene>
<keyword evidence="3" id="KW-1185">Reference proteome</keyword>
<keyword evidence="2" id="KW-0223">Dioxygenase</keyword>
<dbReference type="CDD" id="cd06991">
    <property type="entry name" value="cupin_TcmJ-like"/>
    <property type="match status" value="1"/>
</dbReference>
<keyword evidence="2" id="KW-0560">Oxidoreductase</keyword>
<dbReference type="PANTHER" id="PTHR36114:SF1">
    <property type="entry name" value="16.7 KDA PROTEIN IN WHIE LOCUS"/>
    <property type="match status" value="1"/>
</dbReference>
<dbReference type="PIRSF" id="PIRSF016602">
    <property type="entry name" value="CurC_prd"/>
    <property type="match status" value="1"/>
</dbReference>
<dbReference type="InterPro" id="IPR016672">
    <property type="entry name" value="Polyketide_Synth_CurC_prd"/>
</dbReference>
<dbReference type="Pfam" id="PF07883">
    <property type="entry name" value="Cupin_2"/>
    <property type="match status" value="1"/>
</dbReference>
<dbReference type="InterPro" id="IPR014710">
    <property type="entry name" value="RmlC-like_jellyroll"/>
</dbReference>
<dbReference type="AlphaFoldDB" id="A0A8J7KMS8"/>
<dbReference type="PANTHER" id="PTHR36114">
    <property type="entry name" value="16.7 KDA PROTEIN IN WHIE LOCUS"/>
    <property type="match status" value="1"/>
</dbReference>
<evidence type="ECO:0000313" key="3">
    <source>
        <dbReference type="Proteomes" id="UP000622552"/>
    </source>
</evidence>
<dbReference type="EMBL" id="JADOUF010000001">
    <property type="protein sequence ID" value="MBG6134367.1"/>
    <property type="molecule type" value="Genomic_DNA"/>
</dbReference>
<dbReference type="InterPro" id="IPR013096">
    <property type="entry name" value="Cupin_2"/>
</dbReference>
<accession>A0A8J7KMS8</accession>
<dbReference type="InterPro" id="IPR011051">
    <property type="entry name" value="RmlC_Cupin_sf"/>
</dbReference>
<protein>
    <submittedName>
        <fullName evidence="2">Quercetin dioxygenase-like cupin family protein</fullName>
    </submittedName>
</protein>
<name>A0A8J7KMS8_9ACTN</name>
<organism evidence="2 3">
    <name type="scientific">Longispora fulva</name>
    <dbReference type="NCBI Taxonomy" id="619741"/>
    <lineage>
        <taxon>Bacteria</taxon>
        <taxon>Bacillati</taxon>
        <taxon>Actinomycetota</taxon>
        <taxon>Actinomycetes</taxon>
        <taxon>Micromonosporales</taxon>
        <taxon>Micromonosporaceae</taxon>
        <taxon>Longispora</taxon>
    </lineage>
</organism>
<dbReference type="SUPFAM" id="SSF51182">
    <property type="entry name" value="RmlC-like cupins"/>
    <property type="match status" value="1"/>
</dbReference>
<sequence length="141" mass="15111">MTTKSGSPATSTIRFVSMDDVPANRRRGGDIRTLLSPGTVGATSGFLGTLRLKPGEVVTEHLHPYSEEFIFCVEGSATLRLEGQDNPLRAEQGVLVPIGVRHRLMNTGDTEAFFVFHLSPLAPSPELGHVDTEPLPDGAST</sequence>
<dbReference type="RefSeq" id="WP_197001613.1">
    <property type="nucleotide sequence ID" value="NZ_BONS01000033.1"/>
</dbReference>
<dbReference type="Proteomes" id="UP000622552">
    <property type="component" value="Unassembled WGS sequence"/>
</dbReference>
<evidence type="ECO:0000313" key="2">
    <source>
        <dbReference type="EMBL" id="MBG6134367.1"/>
    </source>
</evidence>
<proteinExistence type="predicted"/>
<feature type="domain" description="Cupin type-2" evidence="1">
    <location>
        <begin position="50"/>
        <end position="115"/>
    </location>
</feature>
<comment type="caution">
    <text evidence="2">The sequence shown here is derived from an EMBL/GenBank/DDBJ whole genome shotgun (WGS) entry which is preliminary data.</text>
</comment>
<reference evidence="2" key="1">
    <citation type="submission" date="2020-11" db="EMBL/GenBank/DDBJ databases">
        <title>Sequencing the genomes of 1000 actinobacteria strains.</title>
        <authorList>
            <person name="Klenk H.-P."/>
        </authorList>
    </citation>
    <scope>NUCLEOTIDE SEQUENCE</scope>
    <source>
        <strain evidence="2">DSM 45356</strain>
    </source>
</reference>
<dbReference type="GO" id="GO:0051213">
    <property type="term" value="F:dioxygenase activity"/>
    <property type="evidence" value="ECO:0007669"/>
    <property type="project" value="UniProtKB-KW"/>
</dbReference>
<dbReference type="InterPro" id="IPR052044">
    <property type="entry name" value="PKS_Associated_Protein"/>
</dbReference>